<evidence type="ECO:0000256" key="6">
    <source>
        <dbReference type="ARBA" id="ARBA00004650"/>
    </source>
</evidence>
<evidence type="ECO:0000256" key="15">
    <source>
        <dbReference type="ARBA" id="ARBA00022844"/>
    </source>
</evidence>
<evidence type="ECO:0000256" key="8">
    <source>
        <dbReference type="ARBA" id="ARBA00022511"/>
    </source>
</evidence>
<dbReference type="SMR" id="Q8JAG5"/>
<comment type="domain">
    <text evidence="24">The 17 amino acids long immunosuppressive region is present in many retroviral envelope proteins. Synthetic peptides derived from this relatively conserved sequence inhibit immune function in vitro and in vivo.</text>
</comment>
<dbReference type="SUPFAM" id="SSF56502">
    <property type="entry name" value="gp120 core"/>
    <property type="match status" value="2"/>
</dbReference>
<dbReference type="CDD" id="cd09909">
    <property type="entry name" value="HIV-1-like_HR1-HR2"/>
    <property type="match status" value="1"/>
</dbReference>
<evidence type="ECO:0000256" key="14">
    <source>
        <dbReference type="ARBA" id="ARBA00022804"/>
    </source>
</evidence>
<dbReference type="GO" id="GO:0046718">
    <property type="term" value="P:symbiont entry into host cell"/>
    <property type="evidence" value="ECO:0007669"/>
    <property type="project" value="UniProtKB-KW"/>
</dbReference>
<keyword evidence="21" id="KW-1015">Disulfide bond</keyword>
<feature type="transmembrane region" description="Helical" evidence="24">
    <location>
        <begin position="695"/>
        <end position="716"/>
    </location>
</feature>
<name>Q8JAG5_SIV</name>
<evidence type="ECO:0000256" key="13">
    <source>
        <dbReference type="ARBA" id="ARBA00022703"/>
    </source>
</evidence>
<dbReference type="GO" id="GO:0005198">
    <property type="term" value="F:structural molecule activity"/>
    <property type="evidence" value="ECO:0007669"/>
    <property type="project" value="InterPro"/>
</dbReference>
<dbReference type="SUPFAM" id="SSF58069">
    <property type="entry name" value="Virus ectodomain"/>
    <property type="match status" value="1"/>
</dbReference>
<keyword evidence="17 24" id="KW-0261">Viral envelope protein</keyword>
<evidence type="ECO:0000256" key="11">
    <source>
        <dbReference type="ARBA" id="ARBA00022685"/>
    </source>
</evidence>
<organismHost>
    <name type="scientific">Pan troglodytes</name>
    <name type="common">Chimpanzee</name>
    <dbReference type="NCBI Taxonomy" id="9598"/>
</organismHost>
<evidence type="ECO:0000256" key="18">
    <source>
        <dbReference type="ARBA" id="ARBA00022989"/>
    </source>
</evidence>
<dbReference type="EMBL" id="AF468659">
    <property type="protein sequence ID" value="AAM90237.1"/>
    <property type="molecule type" value="Genomic_DNA"/>
</dbReference>
<dbReference type="GO" id="GO:0020002">
    <property type="term" value="C:host cell plasma membrane"/>
    <property type="evidence" value="ECO:0007669"/>
    <property type="project" value="UniProtKB-SubCell"/>
</dbReference>
<dbReference type="InterPro" id="IPR000777">
    <property type="entry name" value="HIV1_Gp120"/>
</dbReference>
<dbReference type="Gene3D" id="2.170.40.20">
    <property type="entry name" value="Human immunodeficiency virus 1, Gp160, envelope glycoprotein"/>
    <property type="match status" value="2"/>
</dbReference>
<dbReference type="GO" id="GO:0039663">
    <property type="term" value="P:membrane fusion involved in viral entry into host cell"/>
    <property type="evidence" value="ECO:0007669"/>
    <property type="project" value="UniProtKB-KW"/>
</dbReference>
<keyword evidence="14 24" id="KW-1161">Viral attachment to host cell</keyword>
<organismHost>
    <name type="scientific">Cercopithecidae</name>
    <name type="common">Old World monkeys</name>
    <dbReference type="NCBI Taxonomy" id="9527"/>
</organismHost>
<evidence type="ECO:0000256" key="3">
    <source>
        <dbReference type="ARBA" id="ARBA00004505"/>
    </source>
</evidence>
<evidence type="ECO:0000259" key="26">
    <source>
        <dbReference type="Pfam" id="PF00517"/>
    </source>
</evidence>
<evidence type="ECO:0000256" key="4">
    <source>
        <dbReference type="ARBA" id="ARBA00004563"/>
    </source>
</evidence>
<keyword evidence="11 24" id="KW-0165">Cleavage on pair of basic residues</keyword>
<evidence type="ECO:0000256" key="22">
    <source>
        <dbReference type="ARBA" id="ARBA00023180"/>
    </source>
</evidence>
<keyword evidence="9 24" id="KW-0945">Host-virus interaction</keyword>
<evidence type="ECO:0000256" key="19">
    <source>
        <dbReference type="ARBA" id="ARBA00023046"/>
    </source>
</evidence>
<keyword evidence="22" id="KW-0325">Glycoprotein</keyword>
<evidence type="ECO:0000313" key="27">
    <source>
        <dbReference type="EMBL" id="AAM90237.1"/>
    </source>
</evidence>
<organism evidence="27 28">
    <name type="scientific">Simian immunodeficiency virus</name>
    <name type="common">SIV</name>
    <dbReference type="NCBI Taxonomy" id="11723"/>
    <lineage>
        <taxon>Viruses</taxon>
        <taxon>Riboviria</taxon>
        <taxon>Pararnavirae</taxon>
        <taxon>Artverviricota</taxon>
        <taxon>Revtraviricetes</taxon>
        <taxon>Ortervirales</taxon>
        <taxon>Retroviridae</taxon>
        <taxon>Orthoretrovirinae</taxon>
        <taxon>Lentivirus</taxon>
        <taxon>Lentivirus simimdef</taxon>
    </lineage>
</organism>
<feature type="domain" description="Human immunodeficiency virus 1 envelope glycoprotein Gp120" evidence="25">
    <location>
        <begin position="31"/>
        <end position="523"/>
    </location>
</feature>
<keyword evidence="7 24" id="KW-1168">Fusion of virus membrane with host membrane</keyword>
<evidence type="ECO:0000256" key="16">
    <source>
        <dbReference type="ARBA" id="ARBA00022870"/>
    </source>
</evidence>
<proteinExistence type="predicted"/>
<dbReference type="GO" id="GO:0055036">
    <property type="term" value="C:virion membrane"/>
    <property type="evidence" value="ECO:0007669"/>
    <property type="project" value="UniProtKB-SubCell"/>
</dbReference>
<evidence type="ECO:0000256" key="9">
    <source>
        <dbReference type="ARBA" id="ARBA00022581"/>
    </source>
</evidence>
<keyword evidence="16 24" id="KW-1043">Host membrane</keyword>
<evidence type="ECO:0000256" key="23">
    <source>
        <dbReference type="ARBA" id="ARBA00023296"/>
    </source>
</evidence>
<evidence type="ECO:0000256" key="12">
    <source>
        <dbReference type="ARBA" id="ARBA00022692"/>
    </source>
</evidence>
<dbReference type="Gene3D" id="1.10.287.210">
    <property type="match status" value="1"/>
</dbReference>
<keyword evidence="12 24" id="KW-0812">Transmembrane</keyword>
<evidence type="ECO:0000256" key="21">
    <source>
        <dbReference type="ARBA" id="ARBA00023157"/>
    </source>
</evidence>
<keyword evidence="23 24" id="KW-1160">Virus entry into host cell</keyword>
<keyword evidence="8 24" id="KW-1032">Host cell membrane</keyword>
<evidence type="ECO:0000256" key="20">
    <source>
        <dbReference type="ARBA" id="ARBA00023136"/>
    </source>
</evidence>
<dbReference type="Proteomes" id="UP000258489">
    <property type="component" value="Segment"/>
</dbReference>
<dbReference type="GO" id="GO:0019031">
    <property type="term" value="C:viral envelope"/>
    <property type="evidence" value="ECO:0007669"/>
    <property type="project" value="UniProtKB-KW"/>
</dbReference>
<comment type="subcellular location">
    <subcellularLocation>
        <location evidence="3">Host cell membrane</location>
        <topology evidence="3">Peripheral membrane protein</topology>
    </subcellularLocation>
    <subcellularLocation>
        <location evidence="1">Host cell membrane</location>
        <topology evidence="1">Single-pass type I membrane protein</topology>
    </subcellularLocation>
    <subcellularLocation>
        <location evidence="2">Host endosome membrane</location>
        <topology evidence="2">Peripheral membrane protein</topology>
    </subcellularLocation>
    <subcellularLocation>
        <location evidence="5">Host endosome membrane</location>
        <topology evidence="5">Single-pass type I membrane protein</topology>
    </subcellularLocation>
    <subcellularLocation>
        <location evidence="6">Virion membrane</location>
        <topology evidence="6">Peripheral membrane protein</topology>
    </subcellularLocation>
    <subcellularLocation>
        <location evidence="4">Virion membrane</location>
        <topology evidence="4">Single-pass type I membrane protein</topology>
    </subcellularLocation>
</comment>
<evidence type="ECO:0000256" key="7">
    <source>
        <dbReference type="ARBA" id="ARBA00022506"/>
    </source>
</evidence>
<evidence type="ECO:0000256" key="1">
    <source>
        <dbReference type="ARBA" id="ARBA00004402"/>
    </source>
</evidence>
<reference evidence="27 28" key="1">
    <citation type="journal article" date="2002" name="J. Virol.">
        <title>Characterization of a novel simian immunodeficiency virus with a vpu gene from greater spot-nosed monkeys (Cercopithecus nictitans) provides new insights into simian/human immunodeficiency virus phylogeny.</title>
        <authorList>
            <person name="Courgnaud V."/>
            <person name="Salemi M."/>
            <person name="Pourrut X."/>
            <person name="Mpoudi-Ngole E."/>
            <person name="Abela B."/>
            <person name="Auzel P."/>
            <person name="Bibollet-Ruche F."/>
            <person name="Hahn B."/>
            <person name="Vandamme A.M."/>
            <person name="Delaporte E."/>
            <person name="Peeters M."/>
        </authorList>
    </citation>
    <scope>NUCLEOTIDE SEQUENCE [LARGE SCALE GENOMIC DNA]</scope>
</reference>
<dbReference type="Pfam" id="PF00517">
    <property type="entry name" value="GP41"/>
    <property type="match status" value="1"/>
</dbReference>
<protein>
    <recommendedName>
        <fullName evidence="24">Envelope glycoprotein gp160</fullName>
    </recommendedName>
    <component>
        <recommendedName>
            <fullName evidence="24">Surface protein gp120</fullName>
            <shortName evidence="24">SU</shortName>
        </recommendedName>
        <alternativeName>
            <fullName evidence="24">Glycoprotein 120</fullName>
            <shortName evidence="24">gp120</shortName>
        </alternativeName>
    </component>
    <component>
        <recommendedName>
            <fullName evidence="24">Transmembrane protein gp41</fullName>
            <shortName evidence="24">TM</shortName>
        </recommendedName>
    </component>
</protein>
<keyword evidence="18 24" id="KW-1133">Transmembrane helix</keyword>
<keyword evidence="15 24" id="KW-0946">Virion</keyword>
<accession>Q8JAG5</accession>
<dbReference type="GO" id="GO:0044175">
    <property type="term" value="C:host cell endosome membrane"/>
    <property type="evidence" value="ECO:0007669"/>
    <property type="project" value="UniProtKB-SubCell"/>
</dbReference>
<evidence type="ECO:0000256" key="17">
    <source>
        <dbReference type="ARBA" id="ARBA00022879"/>
    </source>
</evidence>
<keyword evidence="20 24" id="KW-0472">Membrane</keyword>
<dbReference type="Pfam" id="PF00516">
    <property type="entry name" value="GP120"/>
    <property type="match status" value="1"/>
</dbReference>
<evidence type="ECO:0000259" key="25">
    <source>
        <dbReference type="Pfam" id="PF00516"/>
    </source>
</evidence>
<evidence type="ECO:0000256" key="10">
    <source>
        <dbReference type="ARBA" id="ARBA00022595"/>
    </source>
</evidence>
<dbReference type="InterPro" id="IPR000328">
    <property type="entry name" value="GP41-like"/>
</dbReference>
<evidence type="ECO:0000256" key="24">
    <source>
        <dbReference type="RuleBase" id="RU363095"/>
    </source>
</evidence>
<evidence type="ECO:0000313" key="28">
    <source>
        <dbReference type="Proteomes" id="UP000258489"/>
    </source>
</evidence>
<keyword evidence="19 24" id="KW-1039">Host endosome</keyword>
<comment type="subunit">
    <text evidence="24">The mature envelope protein (Env) consists of a homotrimer of non-covalently associated gp120-gp41 heterodimers. The resulting complex protrudes from the virus surface as a spike.</text>
</comment>
<feature type="domain" description="Retroviral envelope protein GP41-like" evidence="26">
    <location>
        <begin position="542"/>
        <end position="716"/>
    </location>
</feature>
<keyword evidence="10 24" id="KW-1162">Viral penetration into host cytoplasm</keyword>
<evidence type="ECO:0000256" key="2">
    <source>
        <dbReference type="ARBA" id="ARBA00004433"/>
    </source>
</evidence>
<sequence>MRKTVESMMMLAVSLLALMALLIPGLKCENWTTVYYGVPVWRDATPPLFCASDPDIASNEPGNIWISTACLPSDPSPAEVPLNITEKFNIYKNYMVDEVRDDMVSLFNQALKPCVKLTPMCVGMYCNLTNTSTSEPTTTPRPPNVSTTTQWGSWGGENGTGQPLYNCSFNQTTEFRDQKKQMYSLFWREDIMEETHGNQSGYYIRNCNTSYITQKCVKSSFQPVPIHYCAPPGYAMLKCNDVNFTGVGTCYNVSAVTCTHGIQPLVATWLHLNGTYQPGNNTRIMMNGMKNESIVIGFGEDYHLNLTCIRPGNKTIRNLQIGAGMTFYSQVIVGGNTRKAYCRLDPDRWNRAIREAMKAMNEHWENKTGRNDTQIRWTSEPKGDLEVQTHWFQCQGEFFYCNLSILFQLNNNTINSSNIGNITSKYKGQWLACKIRQFVTQWGYVSKSIYLPPRQGHINCTSNITGLLIDGAMYESSINMTPSADVADAWNYELSRYKVVEIDPLSMAPTPAKRKEHPAVEKRALSLGISFLTFLSAAGTTMGAAATALTEQSRSLLAGIMQQQENLLRAVEAQQSLLQPSVWGIKQLQTRLSSLEKYLRDQTILQAWGCANRPICHTIVPWNTSWANGSLPDWENMTWQKWSMLVENDTYTIQQLLEQANQQQASNLNELMKLSKWDSLWSWFDISDWQRYIKIFVIVVAALIALRIVMFILNMLRRIRQGYSPLSPQILIPQAVERGPPDATEEGVGAQGKVRSVRYLTGFSSLLWDDLRNLVIWIYQILASLAWTLRGIGKFLWEQLQKAIQKAIQQARQLREVAARVIAYISYGIQELQAAATGILDSLAIFTWNWTEAVLHACRRVWREFLAIPRRIRQGAEILFN</sequence>
<dbReference type="Gene3D" id="1.20.5.490">
    <property type="entry name" value="Single helix bin"/>
    <property type="match status" value="1"/>
</dbReference>
<dbReference type="GO" id="GO:0019062">
    <property type="term" value="P:virion attachment to host cell"/>
    <property type="evidence" value="ECO:0007669"/>
    <property type="project" value="UniProtKB-UniRule"/>
</dbReference>
<dbReference type="InterPro" id="IPR036377">
    <property type="entry name" value="Gp120_core_sf"/>
</dbReference>
<keyword evidence="13 24" id="KW-0053">Apoptosis</keyword>
<evidence type="ECO:0000256" key="5">
    <source>
        <dbReference type="ARBA" id="ARBA00004578"/>
    </source>
</evidence>